<dbReference type="InterPro" id="IPR025713">
    <property type="entry name" value="MotB-like_N_dom"/>
</dbReference>
<evidence type="ECO:0000256" key="4">
    <source>
        <dbReference type="ARBA" id="ARBA00022692"/>
    </source>
</evidence>
<accession>A0A140L5D0</accession>
<evidence type="ECO:0000256" key="5">
    <source>
        <dbReference type="ARBA" id="ARBA00022989"/>
    </source>
</evidence>
<dbReference type="InterPro" id="IPR036737">
    <property type="entry name" value="OmpA-like_sf"/>
</dbReference>
<dbReference type="GO" id="GO:0005886">
    <property type="term" value="C:plasma membrane"/>
    <property type="evidence" value="ECO:0007669"/>
    <property type="project" value="UniProtKB-SubCell"/>
</dbReference>
<dbReference type="Pfam" id="PF00691">
    <property type="entry name" value="OmpA"/>
    <property type="match status" value="1"/>
</dbReference>
<dbReference type="EMBL" id="LOEE01000031">
    <property type="protein sequence ID" value="KXG75755.1"/>
    <property type="molecule type" value="Genomic_DNA"/>
</dbReference>
<comment type="subcellular location">
    <subcellularLocation>
        <location evidence="1">Cell membrane</location>
        <topology evidence="1">Single-pass membrane protein</topology>
    </subcellularLocation>
</comment>
<evidence type="ECO:0000313" key="10">
    <source>
        <dbReference type="Proteomes" id="UP000070456"/>
    </source>
</evidence>
<dbReference type="InterPro" id="IPR050330">
    <property type="entry name" value="Bact_OuterMem_StrucFunc"/>
</dbReference>
<dbReference type="RefSeq" id="WP_068556107.1">
    <property type="nucleotide sequence ID" value="NZ_LOEE01000031.1"/>
</dbReference>
<dbReference type="Gene3D" id="3.30.1330.60">
    <property type="entry name" value="OmpA-like domain"/>
    <property type="match status" value="1"/>
</dbReference>
<keyword evidence="5" id="KW-1133">Transmembrane helix</keyword>
<evidence type="ECO:0000256" key="2">
    <source>
        <dbReference type="ARBA" id="ARBA00008914"/>
    </source>
</evidence>
<keyword evidence="10" id="KW-1185">Reference proteome</keyword>
<dbReference type="PANTHER" id="PTHR30329">
    <property type="entry name" value="STATOR ELEMENT OF FLAGELLAR MOTOR COMPLEX"/>
    <property type="match status" value="1"/>
</dbReference>
<feature type="domain" description="OmpA-like" evidence="8">
    <location>
        <begin position="117"/>
        <end position="242"/>
    </location>
</feature>
<keyword evidence="6 7" id="KW-0472">Membrane</keyword>
<organism evidence="9 10">
    <name type="scientific">Thermotalea metallivorans</name>
    <dbReference type="NCBI Taxonomy" id="520762"/>
    <lineage>
        <taxon>Bacteria</taxon>
        <taxon>Bacillati</taxon>
        <taxon>Bacillota</taxon>
        <taxon>Clostridia</taxon>
        <taxon>Peptostreptococcales</taxon>
        <taxon>Thermotaleaceae</taxon>
        <taxon>Thermotalea</taxon>
    </lineage>
</organism>
<protein>
    <submittedName>
        <fullName evidence="9">Motility protein B</fullName>
    </submittedName>
</protein>
<dbReference type="Proteomes" id="UP000070456">
    <property type="component" value="Unassembled WGS sequence"/>
</dbReference>
<sequence length="250" mass="28584">MGRKRGQEEAKTGAPEWMTTYGDMVTLLLCFFVLLFALSTIDAQKFRAIMQSFQGSLGVMKGGKTIENNLYIHEALEEEKTTKQLEELEDFKKLQEKIEAYLEQNGFQNEILVDLEPRGLLLRFKDNVLFDSGKADLKGNAGQTLLFLSDLLKQDEFANKYIRVEGHTDTDPIIRSQKYPTNWELSVARASNVVRFLIEEAGLQPDRLSASGYSQYHPIAPNDTDNNKSKNRRVDIVILRSDFVKSEPYY</sequence>
<proteinExistence type="inferred from homology"/>
<dbReference type="PROSITE" id="PS51123">
    <property type="entry name" value="OMPA_2"/>
    <property type="match status" value="1"/>
</dbReference>
<keyword evidence="4" id="KW-0812">Transmembrane</keyword>
<dbReference type="InterPro" id="IPR006665">
    <property type="entry name" value="OmpA-like"/>
</dbReference>
<evidence type="ECO:0000259" key="8">
    <source>
        <dbReference type="PROSITE" id="PS51123"/>
    </source>
</evidence>
<evidence type="ECO:0000313" key="9">
    <source>
        <dbReference type="EMBL" id="KXG75755.1"/>
    </source>
</evidence>
<keyword evidence="3" id="KW-1003">Cell membrane</keyword>
<dbReference type="SUPFAM" id="SSF103088">
    <property type="entry name" value="OmpA-like"/>
    <property type="match status" value="1"/>
</dbReference>
<dbReference type="PANTHER" id="PTHR30329:SF21">
    <property type="entry name" value="LIPOPROTEIN YIAD-RELATED"/>
    <property type="match status" value="1"/>
</dbReference>
<evidence type="ECO:0000256" key="6">
    <source>
        <dbReference type="ARBA" id="ARBA00023136"/>
    </source>
</evidence>
<dbReference type="PATRIC" id="fig|520762.4.peg.1676"/>
<dbReference type="Pfam" id="PF13677">
    <property type="entry name" value="MotB_plug"/>
    <property type="match status" value="1"/>
</dbReference>
<comment type="caution">
    <text evidence="9">The sequence shown here is derived from an EMBL/GenBank/DDBJ whole genome shotgun (WGS) entry which is preliminary data.</text>
</comment>
<dbReference type="STRING" id="520762.AN619_15090"/>
<evidence type="ECO:0000256" key="7">
    <source>
        <dbReference type="PROSITE-ProRule" id="PRU00473"/>
    </source>
</evidence>
<reference evidence="9 10" key="1">
    <citation type="submission" date="2015-12" db="EMBL/GenBank/DDBJ databases">
        <title>Draft genome sequence of the thermoanaerobe Thermotalea metallivorans, an isolate from the runoff channel of the Great Artesian Basin, Australia.</title>
        <authorList>
            <person name="Patel B.K."/>
        </authorList>
    </citation>
    <scope>NUCLEOTIDE SEQUENCE [LARGE SCALE GENOMIC DNA]</scope>
    <source>
        <strain evidence="9 10">B2-1</strain>
    </source>
</reference>
<name>A0A140L5D0_9FIRM</name>
<evidence type="ECO:0000256" key="1">
    <source>
        <dbReference type="ARBA" id="ARBA00004162"/>
    </source>
</evidence>
<dbReference type="OrthoDB" id="9815217at2"/>
<comment type="similarity">
    <text evidence="2">Belongs to the MotB family.</text>
</comment>
<dbReference type="CDD" id="cd07185">
    <property type="entry name" value="OmpA_C-like"/>
    <property type="match status" value="1"/>
</dbReference>
<evidence type="ECO:0000256" key="3">
    <source>
        <dbReference type="ARBA" id="ARBA00022475"/>
    </source>
</evidence>
<gene>
    <name evidence="9" type="primary">motB</name>
    <name evidence="9" type="ORF">AN619_15090</name>
</gene>
<dbReference type="AlphaFoldDB" id="A0A140L5D0"/>